<reference evidence="6" key="1">
    <citation type="submission" date="2016-11" db="UniProtKB">
        <authorList>
            <consortium name="WormBaseParasite"/>
        </authorList>
    </citation>
    <scope>IDENTIFICATION</scope>
</reference>
<dbReference type="Pfam" id="PF12906">
    <property type="entry name" value="RINGv"/>
    <property type="match status" value="1"/>
</dbReference>
<sequence length="195" mass="22839">MRSNPIDDSAINRTEVIGLEAHESREELLRQCKYCYSDETIGRWMTPCKCAGSIRYVHSGCFSHWLSVAPFQQQSQCNTCKHIYKKHWSLKGFREWSVPRLDVTWWDTFEILLDFYSTFKLVRGFIALANGRRSILGQVVYFVFWKTFILTEQRSQYYIGMGRAFLSCFFKTVVDDVALPEEGDDAKSERQCSHI</sequence>
<dbReference type="InterPro" id="IPR013083">
    <property type="entry name" value="Znf_RING/FYVE/PHD"/>
</dbReference>
<dbReference type="InterPro" id="IPR011016">
    <property type="entry name" value="Znf_RING-CH"/>
</dbReference>
<dbReference type="AlphaFoldDB" id="A0A1I8A8Q9"/>
<dbReference type="SUPFAM" id="SSF57850">
    <property type="entry name" value="RING/U-box"/>
    <property type="match status" value="1"/>
</dbReference>
<dbReference type="Gene3D" id="3.30.40.10">
    <property type="entry name" value="Zinc/RING finger domain, C3HC4 (zinc finger)"/>
    <property type="match status" value="1"/>
</dbReference>
<evidence type="ECO:0000313" key="6">
    <source>
        <dbReference type="WBParaSite" id="L893_g33805.t1"/>
    </source>
</evidence>
<dbReference type="PROSITE" id="PS51292">
    <property type="entry name" value="ZF_RING_CH"/>
    <property type="match status" value="1"/>
</dbReference>
<keyword evidence="2" id="KW-0863">Zinc-finger</keyword>
<evidence type="ECO:0000256" key="2">
    <source>
        <dbReference type="ARBA" id="ARBA00022771"/>
    </source>
</evidence>
<evidence type="ECO:0000256" key="1">
    <source>
        <dbReference type="ARBA" id="ARBA00022723"/>
    </source>
</evidence>
<organism evidence="5 6">
    <name type="scientific">Steinernema glaseri</name>
    <dbReference type="NCBI Taxonomy" id="37863"/>
    <lineage>
        <taxon>Eukaryota</taxon>
        <taxon>Metazoa</taxon>
        <taxon>Ecdysozoa</taxon>
        <taxon>Nematoda</taxon>
        <taxon>Chromadorea</taxon>
        <taxon>Rhabditida</taxon>
        <taxon>Tylenchina</taxon>
        <taxon>Panagrolaimomorpha</taxon>
        <taxon>Strongyloidoidea</taxon>
        <taxon>Steinernematidae</taxon>
        <taxon>Steinernema</taxon>
    </lineage>
</organism>
<protein>
    <submittedName>
        <fullName evidence="6">RING-CH-type domain-containing protein</fullName>
    </submittedName>
</protein>
<evidence type="ECO:0000259" key="4">
    <source>
        <dbReference type="PROSITE" id="PS51292"/>
    </source>
</evidence>
<proteinExistence type="predicted"/>
<dbReference type="WBParaSite" id="L893_g33805.t1">
    <property type="protein sequence ID" value="L893_g33805.t1"/>
    <property type="gene ID" value="L893_g33805"/>
</dbReference>
<accession>A0A1I8A8Q9</accession>
<keyword evidence="1" id="KW-0479">Metal-binding</keyword>
<feature type="domain" description="RING-CH-type" evidence="4">
    <location>
        <begin position="24"/>
        <end position="87"/>
    </location>
</feature>
<dbReference type="Proteomes" id="UP000095287">
    <property type="component" value="Unplaced"/>
</dbReference>
<keyword evidence="3" id="KW-0862">Zinc</keyword>
<evidence type="ECO:0000313" key="5">
    <source>
        <dbReference type="Proteomes" id="UP000095287"/>
    </source>
</evidence>
<name>A0A1I8A8Q9_9BILA</name>
<dbReference type="PANTHER" id="PTHR46347:SF1">
    <property type="entry name" value="RING_FYVE_PHD ZINC FINGER SUPERFAMILY PROTEIN"/>
    <property type="match status" value="1"/>
</dbReference>
<dbReference type="SMART" id="SM00744">
    <property type="entry name" value="RINGv"/>
    <property type="match status" value="1"/>
</dbReference>
<keyword evidence="5" id="KW-1185">Reference proteome</keyword>
<dbReference type="GO" id="GO:0008270">
    <property type="term" value="F:zinc ion binding"/>
    <property type="evidence" value="ECO:0007669"/>
    <property type="project" value="UniProtKB-KW"/>
</dbReference>
<dbReference type="PANTHER" id="PTHR46347">
    <property type="entry name" value="RING/FYVE/PHD ZINC FINGER SUPERFAMILY PROTEIN"/>
    <property type="match status" value="1"/>
</dbReference>
<evidence type="ECO:0000256" key="3">
    <source>
        <dbReference type="ARBA" id="ARBA00022833"/>
    </source>
</evidence>